<dbReference type="Proteomes" id="UP001156102">
    <property type="component" value="Unassembled WGS sequence"/>
</dbReference>
<dbReference type="EMBL" id="JANCLT010000001">
    <property type="protein sequence ID" value="MCP8967105.1"/>
    <property type="molecule type" value="Genomic_DNA"/>
</dbReference>
<sequence>MDWTQSFFQQEEAIEMKRELEEFISCGNSVEQAFSVLQERRTARLTEDDLESAARVYMPLAALQLQYGALQEDVQETVLSLLSQGEAADYPAGAVTALEEELQKRFW</sequence>
<organism evidence="1 2">
    <name type="scientific">Ectobacillus ponti</name>
    <dbReference type="NCBI Taxonomy" id="2961894"/>
    <lineage>
        <taxon>Bacteria</taxon>
        <taxon>Bacillati</taxon>
        <taxon>Bacillota</taxon>
        <taxon>Bacilli</taxon>
        <taxon>Bacillales</taxon>
        <taxon>Bacillaceae</taxon>
        <taxon>Ectobacillus</taxon>
    </lineage>
</organism>
<name>A0AA42BMQ5_9BACI</name>
<evidence type="ECO:0000313" key="1">
    <source>
        <dbReference type="EMBL" id="MCP8967105.1"/>
    </source>
</evidence>
<comment type="caution">
    <text evidence="1">The sequence shown here is derived from an EMBL/GenBank/DDBJ whole genome shotgun (WGS) entry which is preliminary data.</text>
</comment>
<accession>A0AA42BMQ5</accession>
<proteinExistence type="predicted"/>
<dbReference type="RefSeq" id="WP_254756439.1">
    <property type="nucleotide sequence ID" value="NZ_JANCLT010000001.1"/>
</dbReference>
<evidence type="ECO:0000313" key="2">
    <source>
        <dbReference type="Proteomes" id="UP001156102"/>
    </source>
</evidence>
<keyword evidence="2" id="KW-1185">Reference proteome</keyword>
<reference evidence="1" key="1">
    <citation type="submission" date="2022-07" db="EMBL/GenBank/DDBJ databases">
        <authorList>
            <person name="Li W.-J."/>
            <person name="Deng Q.-Q."/>
        </authorList>
    </citation>
    <scope>NUCLEOTIDE SEQUENCE</scope>
    <source>
        <strain evidence="1">SYSU M60031</strain>
    </source>
</reference>
<gene>
    <name evidence="1" type="ORF">NK662_00955</name>
</gene>
<protein>
    <submittedName>
        <fullName evidence="1">Uncharacterized protein</fullName>
    </submittedName>
</protein>
<dbReference type="AlphaFoldDB" id="A0AA42BMQ5"/>